<keyword evidence="7 10" id="KW-0067">ATP-binding</keyword>
<evidence type="ECO:0000256" key="3">
    <source>
        <dbReference type="ARBA" id="ARBA00017267"/>
    </source>
</evidence>
<dbReference type="NCBIfam" id="NF040647">
    <property type="entry name" value="IPPK_Arch"/>
    <property type="match status" value="1"/>
</dbReference>
<keyword evidence="4" id="KW-0808">Transferase</keyword>
<feature type="binding site" evidence="10">
    <location>
        <begin position="8"/>
        <end position="12"/>
    </location>
    <ligand>
        <name>ATP</name>
        <dbReference type="ChEBI" id="CHEBI:30616"/>
    </ligand>
</feature>
<comment type="similarity">
    <text evidence="1">Belongs to the isopentenyl phosphate kinase family.</text>
</comment>
<evidence type="ECO:0000313" key="14">
    <source>
        <dbReference type="Proteomes" id="UP000179219"/>
    </source>
</evidence>
<dbReference type="PIRSF" id="PIRSF016496">
    <property type="entry name" value="Kin_FomA"/>
    <property type="match status" value="1"/>
</dbReference>
<dbReference type="InterPro" id="IPR001048">
    <property type="entry name" value="Asp/Glu/Uridylate_kinase"/>
</dbReference>
<name>A0A1F7X587_9BACT</name>
<gene>
    <name evidence="13" type="ORF">A2159_00850</name>
</gene>
<keyword evidence="8" id="KW-0414">Isoprene biosynthesis</keyword>
<evidence type="ECO:0000256" key="4">
    <source>
        <dbReference type="ARBA" id="ARBA00022679"/>
    </source>
</evidence>
<evidence type="ECO:0000256" key="9">
    <source>
        <dbReference type="ARBA" id="ARBA00049063"/>
    </source>
</evidence>
<dbReference type="EC" id="2.7.4.26" evidence="2"/>
<evidence type="ECO:0000256" key="1">
    <source>
        <dbReference type="ARBA" id="ARBA00010540"/>
    </source>
</evidence>
<dbReference type="InterPro" id="IPR036393">
    <property type="entry name" value="AceGlu_kinase-like_sf"/>
</dbReference>
<evidence type="ECO:0000256" key="10">
    <source>
        <dbReference type="PIRSR" id="PIRSR016496-1"/>
    </source>
</evidence>
<evidence type="ECO:0000256" key="6">
    <source>
        <dbReference type="ARBA" id="ARBA00022777"/>
    </source>
</evidence>
<keyword evidence="6" id="KW-0418">Kinase</keyword>
<dbReference type="GO" id="GO:0005829">
    <property type="term" value="C:cytosol"/>
    <property type="evidence" value="ECO:0007669"/>
    <property type="project" value="TreeGrafter"/>
</dbReference>
<dbReference type="GO" id="GO:0005524">
    <property type="term" value="F:ATP binding"/>
    <property type="evidence" value="ECO:0007669"/>
    <property type="project" value="UniProtKB-KW"/>
</dbReference>
<evidence type="ECO:0000259" key="12">
    <source>
        <dbReference type="Pfam" id="PF00696"/>
    </source>
</evidence>
<comment type="caution">
    <text evidence="13">The sequence shown here is derived from an EMBL/GenBank/DDBJ whole genome shotgun (WGS) entry which is preliminary data.</text>
</comment>
<dbReference type="InterPro" id="IPR024192">
    <property type="entry name" value="Fosfomycin_R_FomA-type"/>
</dbReference>
<dbReference type="GO" id="GO:0016114">
    <property type="term" value="P:terpenoid biosynthetic process"/>
    <property type="evidence" value="ECO:0007669"/>
    <property type="project" value="TreeGrafter"/>
</dbReference>
<dbReference type="Gene3D" id="3.40.1160.10">
    <property type="entry name" value="Acetylglutamate kinase-like"/>
    <property type="match status" value="1"/>
</dbReference>
<feature type="binding site" evidence="10">
    <location>
        <position position="53"/>
    </location>
    <ligand>
        <name>ATP</name>
        <dbReference type="ChEBI" id="CHEBI:30616"/>
    </ligand>
</feature>
<dbReference type="Proteomes" id="UP000179219">
    <property type="component" value="Unassembled WGS sequence"/>
</dbReference>
<evidence type="ECO:0000256" key="8">
    <source>
        <dbReference type="ARBA" id="ARBA00023229"/>
    </source>
</evidence>
<feature type="binding site" evidence="10">
    <location>
        <position position="156"/>
    </location>
    <ligand>
        <name>substrate</name>
    </ligand>
</feature>
<sequence>MKSLILVKLGGSLITDKKRPFSVRFKTLKSLCREIYLIRKKTGLSFIVGHGGGSFPHVPAQKYRIQEGLINKDSIRGIAEVQDAASRLNRIVVAEFLKVNEKAISFNPSSFFITRDGEIKKAFLNSLLKSLELGMLPIVYGDVTFDEKKGCNILSTERLLNYLALALRNKYKSVKVIYCGITDGVYDEEKKTVKEITPVNFEKIKEKIRGSEGIDVTGGMLHKVKEALKLSKKGIPVVVINGLRINELKNVIEGKSFRGTYIKNTNL</sequence>
<feature type="binding site" evidence="10">
    <location>
        <position position="223"/>
    </location>
    <ligand>
        <name>ATP</name>
        <dbReference type="ChEBI" id="CHEBI:30616"/>
    </ligand>
</feature>
<feature type="binding site" evidence="10">
    <location>
        <position position="57"/>
    </location>
    <ligand>
        <name>substrate</name>
    </ligand>
</feature>
<evidence type="ECO:0000256" key="5">
    <source>
        <dbReference type="ARBA" id="ARBA00022741"/>
    </source>
</evidence>
<dbReference type="CDD" id="cd04241">
    <property type="entry name" value="AAK_FomA-like"/>
    <property type="match status" value="1"/>
</dbReference>
<organism evidence="13 14">
    <name type="scientific">Candidatus Woesebacteria bacterium RBG_13_34_9</name>
    <dbReference type="NCBI Taxonomy" id="1802477"/>
    <lineage>
        <taxon>Bacteria</taxon>
        <taxon>Candidatus Woeseibacteriota</taxon>
    </lineage>
</organism>
<feature type="site" description="Transition state stabilizer" evidence="11">
    <location>
        <position position="17"/>
    </location>
</feature>
<dbReference type="PANTHER" id="PTHR43654:SF1">
    <property type="entry name" value="ISOPENTENYL PHOSPHATE KINASE"/>
    <property type="match status" value="1"/>
</dbReference>
<dbReference type="AlphaFoldDB" id="A0A1F7X587"/>
<evidence type="ECO:0000256" key="2">
    <source>
        <dbReference type="ARBA" id="ARBA00012908"/>
    </source>
</evidence>
<protein>
    <recommendedName>
        <fullName evidence="3">Isopentenyl phosphate kinase</fullName>
        <ecNumber evidence="2">2.7.4.26</ecNumber>
    </recommendedName>
</protein>
<accession>A0A1F7X587</accession>
<proteinExistence type="inferred from homology"/>
<dbReference type="GO" id="GO:0102043">
    <property type="term" value="F:isopentenyl phosphate kinase activity"/>
    <property type="evidence" value="ECO:0007669"/>
    <property type="project" value="UniProtKB-EC"/>
</dbReference>
<evidence type="ECO:0000256" key="7">
    <source>
        <dbReference type="ARBA" id="ARBA00022840"/>
    </source>
</evidence>
<feature type="binding site" evidence="10">
    <location>
        <position position="219"/>
    </location>
    <ligand>
        <name>ATP</name>
        <dbReference type="ChEBI" id="CHEBI:30616"/>
    </ligand>
</feature>
<reference evidence="13 14" key="1">
    <citation type="journal article" date="2016" name="Nat. Commun.">
        <title>Thousands of microbial genomes shed light on interconnected biogeochemical processes in an aquifer system.</title>
        <authorList>
            <person name="Anantharaman K."/>
            <person name="Brown C.T."/>
            <person name="Hug L.A."/>
            <person name="Sharon I."/>
            <person name="Castelle C.J."/>
            <person name="Probst A.J."/>
            <person name="Thomas B.C."/>
            <person name="Singh A."/>
            <person name="Wilkins M.J."/>
            <person name="Karaoz U."/>
            <person name="Brodie E.L."/>
            <person name="Williams K.H."/>
            <person name="Hubbard S.S."/>
            <person name="Banfield J.F."/>
        </authorList>
    </citation>
    <scope>NUCLEOTIDE SEQUENCE [LARGE SCALE GENOMIC DNA]</scope>
</reference>
<evidence type="ECO:0000256" key="11">
    <source>
        <dbReference type="PIRSR" id="PIRSR016496-2"/>
    </source>
</evidence>
<feature type="domain" description="Aspartate/glutamate/uridylate kinase" evidence="12">
    <location>
        <begin position="4"/>
        <end position="241"/>
    </location>
</feature>
<dbReference type="Pfam" id="PF00696">
    <property type="entry name" value="AA_kinase"/>
    <property type="match status" value="1"/>
</dbReference>
<dbReference type="EMBL" id="MGFP01000023">
    <property type="protein sequence ID" value="OGM09465.1"/>
    <property type="molecule type" value="Genomic_DNA"/>
</dbReference>
<keyword evidence="5 10" id="KW-0547">Nucleotide-binding</keyword>
<dbReference type="PANTHER" id="PTHR43654">
    <property type="entry name" value="GLUTAMATE 5-KINASE"/>
    <property type="match status" value="1"/>
</dbReference>
<comment type="catalytic activity">
    <reaction evidence="9">
        <text>isopentenyl phosphate + ATP = isopentenyl diphosphate + ADP</text>
        <dbReference type="Rhea" id="RHEA:33963"/>
        <dbReference type="ChEBI" id="CHEBI:30616"/>
        <dbReference type="ChEBI" id="CHEBI:65078"/>
        <dbReference type="ChEBI" id="CHEBI:128769"/>
        <dbReference type="ChEBI" id="CHEBI:456216"/>
        <dbReference type="EC" id="2.7.4.26"/>
    </reaction>
</comment>
<dbReference type="SUPFAM" id="SSF53633">
    <property type="entry name" value="Carbamate kinase-like"/>
    <property type="match status" value="1"/>
</dbReference>
<dbReference type="GO" id="GO:0016301">
    <property type="term" value="F:kinase activity"/>
    <property type="evidence" value="ECO:0007669"/>
    <property type="project" value="UniProtKB-KW"/>
</dbReference>
<evidence type="ECO:0000313" key="13">
    <source>
        <dbReference type="EMBL" id="OGM09465.1"/>
    </source>
</evidence>
<feature type="binding site" evidence="10">
    <location>
        <position position="52"/>
    </location>
    <ligand>
        <name>substrate</name>
    </ligand>
</feature>